<name>A0A0D0BYU8_9AGAR</name>
<gene>
    <name evidence="2" type="ORF">GYMLUDRAFT_439456</name>
</gene>
<dbReference type="AlphaFoldDB" id="A0A0D0BYU8"/>
<dbReference type="EMBL" id="KN834894">
    <property type="protein sequence ID" value="KIK50607.1"/>
    <property type="molecule type" value="Genomic_DNA"/>
</dbReference>
<evidence type="ECO:0000256" key="1">
    <source>
        <dbReference type="SAM" id="SignalP"/>
    </source>
</evidence>
<protein>
    <submittedName>
        <fullName evidence="2">Uncharacterized protein</fullName>
    </submittedName>
</protein>
<keyword evidence="1" id="KW-0732">Signal</keyword>
<dbReference type="Proteomes" id="UP000053593">
    <property type="component" value="Unassembled WGS sequence"/>
</dbReference>
<evidence type="ECO:0000313" key="3">
    <source>
        <dbReference type="Proteomes" id="UP000053593"/>
    </source>
</evidence>
<evidence type="ECO:0000313" key="2">
    <source>
        <dbReference type="EMBL" id="KIK50607.1"/>
    </source>
</evidence>
<accession>A0A0D0BYU8</accession>
<reference evidence="2 3" key="1">
    <citation type="submission" date="2014-04" db="EMBL/GenBank/DDBJ databases">
        <title>Evolutionary Origins and Diversification of the Mycorrhizal Mutualists.</title>
        <authorList>
            <consortium name="DOE Joint Genome Institute"/>
            <consortium name="Mycorrhizal Genomics Consortium"/>
            <person name="Kohler A."/>
            <person name="Kuo A."/>
            <person name="Nagy L.G."/>
            <person name="Floudas D."/>
            <person name="Copeland A."/>
            <person name="Barry K.W."/>
            <person name="Cichocki N."/>
            <person name="Veneault-Fourrey C."/>
            <person name="LaButti K."/>
            <person name="Lindquist E.A."/>
            <person name="Lipzen A."/>
            <person name="Lundell T."/>
            <person name="Morin E."/>
            <person name="Murat C."/>
            <person name="Riley R."/>
            <person name="Ohm R."/>
            <person name="Sun H."/>
            <person name="Tunlid A."/>
            <person name="Henrissat B."/>
            <person name="Grigoriev I.V."/>
            <person name="Hibbett D.S."/>
            <person name="Martin F."/>
        </authorList>
    </citation>
    <scope>NUCLEOTIDE SEQUENCE [LARGE SCALE GENOMIC DNA]</scope>
    <source>
        <strain evidence="2 3">FD-317 M1</strain>
    </source>
</reference>
<organism evidence="2 3">
    <name type="scientific">Collybiopsis luxurians FD-317 M1</name>
    <dbReference type="NCBI Taxonomy" id="944289"/>
    <lineage>
        <taxon>Eukaryota</taxon>
        <taxon>Fungi</taxon>
        <taxon>Dikarya</taxon>
        <taxon>Basidiomycota</taxon>
        <taxon>Agaricomycotina</taxon>
        <taxon>Agaricomycetes</taxon>
        <taxon>Agaricomycetidae</taxon>
        <taxon>Agaricales</taxon>
        <taxon>Marasmiineae</taxon>
        <taxon>Omphalotaceae</taxon>
        <taxon>Collybiopsis</taxon>
        <taxon>Collybiopsis luxurians</taxon>
    </lineage>
</organism>
<dbReference type="HOGENOM" id="CLU_1917282_0_0_1"/>
<proteinExistence type="predicted"/>
<feature type="signal peptide" evidence="1">
    <location>
        <begin position="1"/>
        <end position="28"/>
    </location>
</feature>
<sequence length="132" mass="14867">MRLLSQNLVWLQWLPISSISIISPVVLGKQSQGCYRWILHVVVNIRNFERGGSYNLAGLSFLFPLRSPAPSSRVFILSAQNVHWPTHLSTFILCGGSNKRVLSHTHNSERLAVKQLIRIESSNTLECATDEI</sequence>
<feature type="chain" id="PRO_5002208047" evidence="1">
    <location>
        <begin position="29"/>
        <end position="132"/>
    </location>
</feature>
<keyword evidence="3" id="KW-1185">Reference proteome</keyword>